<reference evidence="2" key="1">
    <citation type="journal article" date="2019" name="Int. J. Syst. Evol. Microbiol.">
        <title>The Global Catalogue of Microorganisms (GCM) 10K type strain sequencing project: providing services to taxonomists for standard genome sequencing and annotation.</title>
        <authorList>
            <consortium name="The Broad Institute Genomics Platform"/>
            <consortium name="The Broad Institute Genome Sequencing Center for Infectious Disease"/>
            <person name="Wu L."/>
            <person name="Ma J."/>
        </authorList>
    </citation>
    <scope>NUCLEOTIDE SEQUENCE [LARGE SCALE GENOMIC DNA]</scope>
    <source>
        <strain evidence="2">JCM 18326</strain>
    </source>
</reference>
<dbReference type="EMBL" id="BAABJX010000048">
    <property type="protein sequence ID" value="GAA4843612.1"/>
    <property type="molecule type" value="Genomic_DNA"/>
</dbReference>
<dbReference type="Proteomes" id="UP001500298">
    <property type="component" value="Unassembled WGS sequence"/>
</dbReference>
<name>A0ABP9DHR5_9BACT</name>
<evidence type="ECO:0008006" key="3">
    <source>
        <dbReference type="Google" id="ProtNLM"/>
    </source>
</evidence>
<comment type="caution">
    <text evidence="1">The sequence shown here is derived from an EMBL/GenBank/DDBJ whole genome shotgun (WGS) entry which is preliminary data.</text>
</comment>
<sequence>MTSPLQGQEGHYWTEQYGTRSMLLSGSVIGGVEDLGAVFYNPARLGQVENPSFLLSADVYQISNFTIEDGVQDGVDTKNTDFGGVPSMFAGTFKIKAWPEHQFAYYSLQRARLSVRFNFRNESRGEVLDDLPGTEIFEAETRSNSSFREEWFGLTWSHKLSDNISVGVSANISILNSRKSNELFLRAFLEDTAEVGIYEYRREFRYNVYGFLWKAGLAYQKERLSWGLTIRTPHLNIINEGKYNYQEYYSGFTGSSIDGYYANSYQSGLKVRRKTPFAIGGGVTYSIKEKNKIHFSTEFFNGVNSYDQLVAKDHIAQSNPEDTISFKVVERLRPVINFGIGLEWYINKNVSGYASTSTDFSAIPDDAPQFNNQEAVVSNALLNANFLNIGGGIVLNFRGADITLGATHTGGSRSFERPFSFPEDGGGGTLETNDEGRVRWNRWRIVFSFSVPFVKSYTKKLEDKLQNLQKKN</sequence>
<keyword evidence="2" id="KW-1185">Reference proteome</keyword>
<evidence type="ECO:0000313" key="1">
    <source>
        <dbReference type="EMBL" id="GAA4843612.1"/>
    </source>
</evidence>
<dbReference type="SUPFAM" id="SSF56935">
    <property type="entry name" value="Porins"/>
    <property type="match status" value="1"/>
</dbReference>
<protein>
    <recommendedName>
        <fullName evidence="3">Long-chain fatty acid transport protein</fullName>
    </recommendedName>
</protein>
<dbReference type="Gene3D" id="2.40.160.60">
    <property type="entry name" value="Outer membrane protein transport protein (OMPP1/FadL/TodX)"/>
    <property type="match status" value="1"/>
</dbReference>
<proteinExistence type="predicted"/>
<evidence type="ECO:0000313" key="2">
    <source>
        <dbReference type="Proteomes" id="UP001500298"/>
    </source>
</evidence>
<accession>A0ABP9DHR5</accession>
<organism evidence="1 2">
    <name type="scientific">Algivirga pacifica</name>
    <dbReference type="NCBI Taxonomy" id="1162670"/>
    <lineage>
        <taxon>Bacteria</taxon>
        <taxon>Pseudomonadati</taxon>
        <taxon>Bacteroidota</taxon>
        <taxon>Cytophagia</taxon>
        <taxon>Cytophagales</taxon>
        <taxon>Flammeovirgaceae</taxon>
        <taxon>Algivirga</taxon>
    </lineage>
</organism>
<gene>
    <name evidence="1" type="ORF">GCM10023331_30730</name>
</gene>